<accession>A0A7V1PVF4</accession>
<dbReference type="GO" id="GO:0030527">
    <property type="term" value="F:structural constituent of chromatin"/>
    <property type="evidence" value="ECO:0007669"/>
    <property type="project" value="InterPro"/>
</dbReference>
<name>A0A7V1PVF4_CALAY</name>
<evidence type="ECO:0000313" key="7">
    <source>
        <dbReference type="EMBL" id="HED10562.1"/>
    </source>
</evidence>
<dbReference type="InterPro" id="IPR000119">
    <property type="entry name" value="Hist_DNA-bd"/>
</dbReference>
<keyword evidence="5" id="KW-1133">Transmembrane helix</keyword>
<evidence type="ECO:0000256" key="4">
    <source>
        <dbReference type="SAM" id="MobiDB-lite"/>
    </source>
</evidence>
<feature type="region of interest" description="Disordered" evidence="4">
    <location>
        <begin position="243"/>
        <end position="262"/>
    </location>
</feature>
<dbReference type="SUPFAM" id="SSF47729">
    <property type="entry name" value="IHF-like DNA-binding proteins"/>
    <property type="match status" value="1"/>
</dbReference>
<dbReference type="Proteomes" id="UP000886005">
    <property type="component" value="Unassembled WGS sequence"/>
</dbReference>
<feature type="compositionally biased region" description="Basic and acidic residues" evidence="4">
    <location>
        <begin position="243"/>
        <end position="259"/>
    </location>
</feature>
<comment type="caution">
    <text evidence="7">The sequence shown here is derived from an EMBL/GenBank/DDBJ whole genome shotgun (WGS) entry which is preliminary data.</text>
</comment>
<dbReference type="CDD" id="cd00591">
    <property type="entry name" value="HU_IHF"/>
    <property type="match status" value="1"/>
</dbReference>
<dbReference type="InterPro" id="IPR018392">
    <property type="entry name" value="LysM"/>
</dbReference>
<dbReference type="GO" id="GO:0005829">
    <property type="term" value="C:cytosol"/>
    <property type="evidence" value="ECO:0007669"/>
    <property type="project" value="TreeGrafter"/>
</dbReference>
<dbReference type="CDD" id="cd00118">
    <property type="entry name" value="LysM"/>
    <property type="match status" value="1"/>
</dbReference>
<dbReference type="Gene3D" id="4.10.520.10">
    <property type="entry name" value="IHF-like DNA-binding proteins"/>
    <property type="match status" value="1"/>
</dbReference>
<dbReference type="PRINTS" id="PR01727">
    <property type="entry name" value="DNABINDINGHU"/>
</dbReference>
<dbReference type="SMART" id="SM00411">
    <property type="entry name" value="BHL"/>
    <property type="match status" value="1"/>
</dbReference>
<feature type="region of interest" description="Disordered" evidence="4">
    <location>
        <begin position="213"/>
        <end position="237"/>
    </location>
</feature>
<sequence>MAEKISFKSLIHDISARSGFSQNISRVFVREMAAVIREGLLEDGVVHLTGLGIFRLRDIAERRGRSPASGQEIIIPAHRKVYFKPEKRLRELINKQFKHLKPLSVPEKSVEKEKELDSFNRFLNDSFVDGAIEAKVEKTENLTEIKKQKETVYAPTLVQKPEKKKSISPPPPSYLQEEEQTSRKGLYATILLILLLVFAYMNYWPLDENPVRQQDSPPLQAQQTSMEAPSAPEKTVEKKIKEKAVTKPPDKQAAPEKRALRSHLTRHGESLWRLARRYYDNGYLWPLLYEANHDKIKNPDFMIQGVTLTIPALQGTFEHPTPTDKEMLARGHLRAYKAYRTRNHKEALNHLRVASVYDPGLMEKYSAEIDRQDELLLSTVP</sequence>
<reference evidence="7" key="1">
    <citation type="journal article" date="2020" name="mSystems">
        <title>Genome- and Community-Level Interaction Insights into Carbon Utilization and Element Cycling Functions of Hydrothermarchaeota in Hydrothermal Sediment.</title>
        <authorList>
            <person name="Zhou Z."/>
            <person name="Liu Y."/>
            <person name="Xu W."/>
            <person name="Pan J."/>
            <person name="Luo Z.H."/>
            <person name="Li M."/>
        </authorList>
    </citation>
    <scope>NUCLEOTIDE SEQUENCE [LARGE SCALE GENOMIC DNA]</scope>
    <source>
        <strain evidence="7">HyVt-456</strain>
    </source>
</reference>
<dbReference type="InterPro" id="IPR010992">
    <property type="entry name" value="IHF-like_DNA-bd_dom_sf"/>
</dbReference>
<organism evidence="7">
    <name type="scientific">Caldithrix abyssi</name>
    <dbReference type="NCBI Taxonomy" id="187145"/>
    <lineage>
        <taxon>Bacteria</taxon>
        <taxon>Pseudomonadati</taxon>
        <taxon>Calditrichota</taxon>
        <taxon>Calditrichia</taxon>
        <taxon>Calditrichales</taxon>
        <taxon>Calditrichaceae</taxon>
        <taxon>Caldithrix</taxon>
    </lineage>
</organism>
<evidence type="ECO:0000256" key="3">
    <source>
        <dbReference type="RuleBase" id="RU003939"/>
    </source>
</evidence>
<keyword evidence="5" id="KW-0472">Membrane</keyword>
<evidence type="ECO:0000256" key="2">
    <source>
        <dbReference type="ARBA" id="ARBA00023125"/>
    </source>
</evidence>
<dbReference type="EMBL" id="DRLD01000213">
    <property type="protein sequence ID" value="HED10562.1"/>
    <property type="molecule type" value="Genomic_DNA"/>
</dbReference>
<feature type="transmembrane region" description="Helical" evidence="5">
    <location>
        <begin position="185"/>
        <end position="204"/>
    </location>
</feature>
<feature type="compositionally biased region" description="Polar residues" evidence="4">
    <location>
        <begin position="213"/>
        <end position="227"/>
    </location>
</feature>
<dbReference type="InterPro" id="IPR036779">
    <property type="entry name" value="LysM_dom_sf"/>
</dbReference>
<keyword evidence="2 7" id="KW-0238">DNA-binding</keyword>
<feature type="domain" description="LysM" evidence="6">
    <location>
        <begin position="261"/>
        <end position="310"/>
    </location>
</feature>
<evidence type="ECO:0000259" key="6">
    <source>
        <dbReference type="PROSITE" id="PS51782"/>
    </source>
</evidence>
<proteinExistence type="inferred from homology"/>
<comment type="similarity">
    <text evidence="1 3">Belongs to the bacterial histone-like protein family.</text>
</comment>
<feature type="region of interest" description="Disordered" evidence="4">
    <location>
        <begin position="156"/>
        <end position="179"/>
    </location>
</feature>
<dbReference type="AlphaFoldDB" id="A0A7V1PVF4"/>
<evidence type="ECO:0000256" key="5">
    <source>
        <dbReference type="SAM" id="Phobius"/>
    </source>
</evidence>
<keyword evidence="5" id="KW-0812">Transmembrane</keyword>
<dbReference type="GO" id="GO:0003677">
    <property type="term" value="F:DNA binding"/>
    <property type="evidence" value="ECO:0007669"/>
    <property type="project" value="UniProtKB-KW"/>
</dbReference>
<dbReference type="PANTHER" id="PTHR33175:SF2">
    <property type="entry name" value="INTEGRATION HOST FACTOR SUBUNIT ALPHA"/>
    <property type="match status" value="1"/>
</dbReference>
<dbReference type="Pfam" id="PF00216">
    <property type="entry name" value="Bac_DNA_binding"/>
    <property type="match status" value="1"/>
</dbReference>
<protein>
    <submittedName>
        <fullName evidence="7">HU family DNA-binding protein</fullName>
    </submittedName>
</protein>
<evidence type="ECO:0000256" key="1">
    <source>
        <dbReference type="ARBA" id="ARBA00010529"/>
    </source>
</evidence>
<dbReference type="PROSITE" id="PS51782">
    <property type="entry name" value="LYSM"/>
    <property type="match status" value="1"/>
</dbReference>
<gene>
    <name evidence="7" type="ORF">ENJ10_07720</name>
</gene>
<dbReference type="PANTHER" id="PTHR33175">
    <property type="entry name" value="DNA-BINDING PROTEIN HU"/>
    <property type="match status" value="1"/>
</dbReference>
<dbReference type="Gene3D" id="3.10.350.10">
    <property type="entry name" value="LysM domain"/>
    <property type="match status" value="1"/>
</dbReference>